<evidence type="ECO:0000313" key="2">
    <source>
        <dbReference type="Proteomes" id="UP000192596"/>
    </source>
</evidence>
<accession>A0A1V8SE24</accession>
<reference evidence="2" key="1">
    <citation type="submission" date="2017-03" db="EMBL/GenBank/DDBJ databases">
        <title>Genomes of endolithic fungi from Antarctica.</title>
        <authorList>
            <person name="Coleine C."/>
            <person name="Masonjones S."/>
            <person name="Stajich J.E."/>
        </authorList>
    </citation>
    <scope>NUCLEOTIDE SEQUENCE [LARGE SCALE GENOMIC DNA]</scope>
    <source>
        <strain evidence="2">CCFEE 5527</strain>
    </source>
</reference>
<organism evidence="1 2">
    <name type="scientific">Cryoendolithus antarcticus</name>
    <dbReference type="NCBI Taxonomy" id="1507870"/>
    <lineage>
        <taxon>Eukaryota</taxon>
        <taxon>Fungi</taxon>
        <taxon>Dikarya</taxon>
        <taxon>Ascomycota</taxon>
        <taxon>Pezizomycotina</taxon>
        <taxon>Dothideomycetes</taxon>
        <taxon>Dothideomycetidae</taxon>
        <taxon>Cladosporiales</taxon>
        <taxon>Cladosporiaceae</taxon>
        <taxon>Cryoendolithus</taxon>
    </lineage>
</organism>
<sequence length="315" mass="35197">MAHHIPSFATHDTLAFDTSGEDVHCVKRSRLDTSSLGTSDDYTATSSTYITTKQRNYLMGILPAELRNRIVDDVISSQPLLLQINNDKGFLREGLNNLAVTQACRLAREHRHQARTSTRLRIVTCKSSLIHETRRAGDSVLLLDQVKDNLKPEGLLILVGQKITDVEISIGSLAVEPVEGTHNDGSPELCFYLRGLRTARQVLILMRQTIKKLIPGVECSVSLCPIDLEQQKDLEAYRVMAGLEPFGTLIFRGCYHGSAAARSDLEAYFLALRRGFADARTNRRIDNVTWAKASGELRHVERRTKSILAELFKTP</sequence>
<gene>
    <name evidence="1" type="ORF">B0A48_16577</name>
</gene>
<dbReference type="AlphaFoldDB" id="A0A1V8SE24"/>
<dbReference type="EMBL" id="NAJO01000054">
    <property type="protein sequence ID" value="OQN97418.1"/>
    <property type="molecule type" value="Genomic_DNA"/>
</dbReference>
<evidence type="ECO:0000313" key="1">
    <source>
        <dbReference type="EMBL" id="OQN97418.1"/>
    </source>
</evidence>
<dbReference type="Proteomes" id="UP000192596">
    <property type="component" value="Unassembled WGS sequence"/>
</dbReference>
<keyword evidence="2" id="KW-1185">Reference proteome</keyword>
<proteinExistence type="predicted"/>
<protein>
    <submittedName>
        <fullName evidence="1">Uncharacterized protein</fullName>
    </submittedName>
</protein>
<dbReference type="InParanoid" id="A0A1V8SE24"/>
<name>A0A1V8SE24_9PEZI</name>
<comment type="caution">
    <text evidence="1">The sequence shown here is derived from an EMBL/GenBank/DDBJ whole genome shotgun (WGS) entry which is preliminary data.</text>
</comment>